<gene>
    <name evidence="3" type="ORF">PV04_04504</name>
</gene>
<dbReference type="Pfam" id="PF03932">
    <property type="entry name" value="CutC"/>
    <property type="match status" value="1"/>
</dbReference>
<dbReference type="HOGENOM" id="CLU_050555_3_2_1"/>
<evidence type="ECO:0000256" key="1">
    <source>
        <dbReference type="ARBA" id="ARBA00007768"/>
    </source>
</evidence>
<dbReference type="Gene3D" id="3.20.20.380">
    <property type="entry name" value="Copper homeostasis (CutC) domain"/>
    <property type="match status" value="1"/>
</dbReference>
<dbReference type="AlphaFoldDB" id="A0A0D2CTR1"/>
<dbReference type="GO" id="GO:0005507">
    <property type="term" value="F:copper ion binding"/>
    <property type="evidence" value="ECO:0007669"/>
    <property type="project" value="TreeGrafter"/>
</dbReference>
<dbReference type="SUPFAM" id="SSF110395">
    <property type="entry name" value="CutC-like"/>
    <property type="match status" value="1"/>
</dbReference>
<sequence length="226" mass="24255">MTLLEVACFNVQSAIVASEAGADRIELCDNADLGGTTPPLEWLAEIHGNVKIPINVMIRPRGNDFVYTDPEFQTMKDAIHAFKSTRMVSGFVFGVLKHDRTVDIKRTAELVNLAAPLPCTFHRAFDETIDLAQALEDVVDCGIQSILTSGGVSKAVHACETLAQLVNKADGRVVIMPGGGVRSTNIVALKEETSASAYHSSALIGSDCVANALEIEQMKTRIQKGS</sequence>
<dbReference type="EMBL" id="KN846958">
    <property type="protein sequence ID" value="KIW68566.1"/>
    <property type="molecule type" value="Genomic_DNA"/>
</dbReference>
<evidence type="ECO:0000313" key="3">
    <source>
        <dbReference type="EMBL" id="KIW68566.1"/>
    </source>
</evidence>
<dbReference type="InterPro" id="IPR036822">
    <property type="entry name" value="CutC-like_dom_sf"/>
</dbReference>
<dbReference type="PANTHER" id="PTHR12598">
    <property type="entry name" value="COPPER HOMEOSTASIS PROTEIN CUTC"/>
    <property type="match status" value="1"/>
</dbReference>
<organism evidence="3 4">
    <name type="scientific">Phialophora macrospora</name>
    <dbReference type="NCBI Taxonomy" id="1851006"/>
    <lineage>
        <taxon>Eukaryota</taxon>
        <taxon>Fungi</taxon>
        <taxon>Dikarya</taxon>
        <taxon>Ascomycota</taxon>
        <taxon>Pezizomycotina</taxon>
        <taxon>Eurotiomycetes</taxon>
        <taxon>Chaetothyriomycetidae</taxon>
        <taxon>Chaetothyriales</taxon>
        <taxon>Herpotrichiellaceae</taxon>
        <taxon>Phialophora</taxon>
    </lineage>
</organism>
<evidence type="ECO:0000313" key="4">
    <source>
        <dbReference type="Proteomes" id="UP000054266"/>
    </source>
</evidence>
<protein>
    <recommendedName>
        <fullName evidence="2">Copper homeostasis protein cutC homolog</fullName>
    </recommendedName>
</protein>
<dbReference type="PANTHER" id="PTHR12598:SF0">
    <property type="entry name" value="COPPER HOMEOSTASIS PROTEIN CUTC HOMOLOG"/>
    <property type="match status" value="1"/>
</dbReference>
<accession>A0A0D2CTR1</accession>
<proteinExistence type="inferred from homology"/>
<name>A0A0D2CTR1_9EURO</name>
<dbReference type="STRING" id="5601.A0A0D2CTR1"/>
<dbReference type="InterPro" id="IPR005627">
    <property type="entry name" value="CutC-like"/>
</dbReference>
<reference evidence="3 4" key="1">
    <citation type="submission" date="2015-01" db="EMBL/GenBank/DDBJ databases">
        <title>The Genome Sequence of Capronia semiimmersa CBS27337.</title>
        <authorList>
            <consortium name="The Broad Institute Genomics Platform"/>
            <person name="Cuomo C."/>
            <person name="de Hoog S."/>
            <person name="Gorbushina A."/>
            <person name="Stielow B."/>
            <person name="Teixiera M."/>
            <person name="Abouelleil A."/>
            <person name="Chapman S.B."/>
            <person name="Priest M."/>
            <person name="Young S.K."/>
            <person name="Wortman J."/>
            <person name="Nusbaum C."/>
            <person name="Birren B."/>
        </authorList>
    </citation>
    <scope>NUCLEOTIDE SEQUENCE [LARGE SCALE GENOMIC DNA]</scope>
    <source>
        <strain evidence="3 4">CBS 27337</strain>
    </source>
</reference>
<evidence type="ECO:0000256" key="2">
    <source>
        <dbReference type="ARBA" id="ARBA00019014"/>
    </source>
</evidence>
<dbReference type="Proteomes" id="UP000054266">
    <property type="component" value="Unassembled WGS sequence"/>
</dbReference>
<keyword evidence="4" id="KW-1185">Reference proteome</keyword>
<dbReference type="HAMAP" id="MF_00795">
    <property type="entry name" value="CutC"/>
    <property type="match status" value="1"/>
</dbReference>
<comment type="similarity">
    <text evidence="1">Belongs to the CutC family.</text>
</comment>